<protein>
    <submittedName>
        <fullName evidence="2">Uncharacterized protein</fullName>
    </submittedName>
</protein>
<feature type="region of interest" description="Disordered" evidence="1">
    <location>
        <begin position="94"/>
        <end position="118"/>
    </location>
</feature>
<gene>
    <name evidence="2" type="ORF">LMG29542_07559</name>
</gene>
<evidence type="ECO:0000313" key="2">
    <source>
        <dbReference type="EMBL" id="CAB3774010.1"/>
    </source>
</evidence>
<dbReference type="EMBL" id="CADIKH010000094">
    <property type="protein sequence ID" value="CAB3774010.1"/>
    <property type="molecule type" value="Genomic_DNA"/>
</dbReference>
<evidence type="ECO:0000256" key="1">
    <source>
        <dbReference type="SAM" id="MobiDB-lite"/>
    </source>
</evidence>
<name>A0A6J5F583_9BURK</name>
<accession>A0A6J5F583</accession>
<keyword evidence="3" id="KW-1185">Reference proteome</keyword>
<evidence type="ECO:0000313" key="3">
    <source>
        <dbReference type="Proteomes" id="UP000494363"/>
    </source>
</evidence>
<dbReference type="Proteomes" id="UP000494363">
    <property type="component" value="Unassembled WGS sequence"/>
</dbReference>
<proteinExistence type="predicted"/>
<reference evidence="2 3" key="1">
    <citation type="submission" date="2020-04" db="EMBL/GenBank/DDBJ databases">
        <authorList>
            <person name="De Canck E."/>
        </authorList>
    </citation>
    <scope>NUCLEOTIDE SEQUENCE [LARGE SCALE GENOMIC DNA]</scope>
    <source>
        <strain evidence="2 3">LMG 29542</strain>
    </source>
</reference>
<dbReference type="AlphaFoldDB" id="A0A6J5F583"/>
<sequence length="244" mass="25470">MTAVKCVGRAQRGRPKTGARPAVGVNFAWKLGVMLTITSLLTAPVRVGATLSALQKDIVTLANDPQTVSYLGKTVPPAMQNLNMLFEQAGGIPESLQTSGSEESPKSVQGSRRTVRDGVETAKTVTDKIKKARDVASQAKTITGQLAKLTGSTGTELAERAASRVLGATARTAVRVVAGGLSATMEGLALTGPVGWIADAALAIPDMVLGVMWLVDTIQKAQHQAEFADNANPTLEQFGIPLPK</sequence>
<feature type="compositionally biased region" description="Polar residues" evidence="1">
    <location>
        <begin position="95"/>
        <end position="112"/>
    </location>
</feature>
<organism evidence="2 3">
    <name type="scientific">Paraburkholderia humisilvae</name>
    <dbReference type="NCBI Taxonomy" id="627669"/>
    <lineage>
        <taxon>Bacteria</taxon>
        <taxon>Pseudomonadati</taxon>
        <taxon>Pseudomonadota</taxon>
        <taxon>Betaproteobacteria</taxon>
        <taxon>Burkholderiales</taxon>
        <taxon>Burkholderiaceae</taxon>
        <taxon>Paraburkholderia</taxon>
    </lineage>
</organism>